<keyword evidence="2" id="KW-1185">Reference proteome</keyword>
<protein>
    <submittedName>
        <fullName evidence="1">Uncharacterized protein</fullName>
    </submittedName>
</protein>
<accession>A0A6J5F8T7</accession>
<dbReference type="EMBL" id="CADIKH010000326">
    <property type="protein sequence ID" value="CAB3775219.1"/>
    <property type="molecule type" value="Genomic_DNA"/>
</dbReference>
<reference evidence="1 2" key="1">
    <citation type="submission" date="2020-04" db="EMBL/GenBank/DDBJ databases">
        <authorList>
            <person name="De Canck E."/>
        </authorList>
    </citation>
    <scope>NUCLEOTIDE SEQUENCE [LARGE SCALE GENOMIC DNA]</scope>
    <source>
        <strain evidence="1 2">LMG 29542</strain>
    </source>
</reference>
<name>A0A6J5F8T7_9BURK</name>
<evidence type="ECO:0000313" key="2">
    <source>
        <dbReference type="Proteomes" id="UP000494363"/>
    </source>
</evidence>
<gene>
    <name evidence="1" type="ORF">LMG29542_08601</name>
</gene>
<dbReference type="AlphaFoldDB" id="A0A6J5F8T7"/>
<dbReference type="Proteomes" id="UP000494363">
    <property type="component" value="Unassembled WGS sequence"/>
</dbReference>
<organism evidence="1 2">
    <name type="scientific">Paraburkholderia humisilvae</name>
    <dbReference type="NCBI Taxonomy" id="627669"/>
    <lineage>
        <taxon>Bacteria</taxon>
        <taxon>Pseudomonadati</taxon>
        <taxon>Pseudomonadota</taxon>
        <taxon>Betaproteobacteria</taxon>
        <taxon>Burkholderiales</taxon>
        <taxon>Burkholderiaceae</taxon>
        <taxon>Paraburkholderia</taxon>
    </lineage>
</organism>
<proteinExistence type="predicted"/>
<sequence>MKSADSHLILTASPKLKRGFRFSESRSDLSCHHIRCLRNLLAFVLRSTSIFHGIDPVRPASH</sequence>
<evidence type="ECO:0000313" key="1">
    <source>
        <dbReference type="EMBL" id="CAB3775219.1"/>
    </source>
</evidence>